<dbReference type="InterPro" id="IPR004268">
    <property type="entry name" value="MurJ"/>
</dbReference>
<feature type="transmembrane region" description="Helical" evidence="10">
    <location>
        <begin position="311"/>
        <end position="333"/>
    </location>
</feature>
<keyword evidence="6 10" id="KW-1133">Transmembrane helix</keyword>
<proteinExistence type="inferred from homology"/>
<feature type="transmembrane region" description="Helical" evidence="10">
    <location>
        <begin position="165"/>
        <end position="184"/>
    </location>
</feature>
<comment type="pathway">
    <text evidence="10">Cell wall biogenesis; peptidoglycan biosynthesis.</text>
</comment>
<comment type="function">
    <text evidence="8 10 11">Involved in peptidoglycan biosynthesis. Transports lipid-linked peptidoglycan precursors from the inner to the outer leaflet of the cytoplasmic membrane.</text>
</comment>
<keyword evidence="4 10" id="KW-0133">Cell shape</keyword>
<dbReference type="GO" id="GO:0009252">
    <property type="term" value="P:peptidoglycan biosynthetic process"/>
    <property type="evidence" value="ECO:0007669"/>
    <property type="project" value="UniProtKB-UniRule"/>
</dbReference>
<evidence type="ECO:0000256" key="3">
    <source>
        <dbReference type="ARBA" id="ARBA00022692"/>
    </source>
</evidence>
<keyword evidence="3 10" id="KW-0812">Transmembrane</keyword>
<feature type="transmembrane region" description="Helical" evidence="10">
    <location>
        <begin position="190"/>
        <end position="212"/>
    </location>
</feature>
<dbReference type="HAMAP" id="MF_02078">
    <property type="entry name" value="MurJ_MviN"/>
    <property type="match status" value="1"/>
</dbReference>
<evidence type="ECO:0000256" key="10">
    <source>
        <dbReference type="HAMAP-Rule" id="MF_02078"/>
    </source>
</evidence>
<evidence type="ECO:0000256" key="5">
    <source>
        <dbReference type="ARBA" id="ARBA00022984"/>
    </source>
</evidence>
<dbReference type="GO" id="GO:0005886">
    <property type="term" value="C:plasma membrane"/>
    <property type="evidence" value="ECO:0007669"/>
    <property type="project" value="UniProtKB-SubCell"/>
</dbReference>
<dbReference type="GO" id="GO:0008360">
    <property type="term" value="P:regulation of cell shape"/>
    <property type="evidence" value="ECO:0007669"/>
    <property type="project" value="UniProtKB-UniRule"/>
</dbReference>
<dbReference type="PATRIC" id="fig|1262666.3.peg.2138"/>
<evidence type="ECO:0000313" key="13">
    <source>
        <dbReference type="Proteomes" id="UP000011922"/>
    </source>
</evidence>
<dbReference type="Proteomes" id="UP000011922">
    <property type="component" value="Unassembled WGS sequence"/>
</dbReference>
<evidence type="ECO:0000256" key="7">
    <source>
        <dbReference type="ARBA" id="ARBA00023136"/>
    </source>
</evidence>
<keyword evidence="10 11" id="KW-0961">Cell wall biogenesis/degradation</keyword>
<dbReference type="Pfam" id="PF03023">
    <property type="entry name" value="MurJ"/>
    <property type="match status" value="1"/>
</dbReference>
<evidence type="ECO:0000313" key="12">
    <source>
        <dbReference type="EMBL" id="EMG37270.1"/>
    </source>
</evidence>
<dbReference type="GO" id="GO:0015648">
    <property type="term" value="F:lipid-linked peptidoglycan transporter activity"/>
    <property type="evidence" value="ECO:0007669"/>
    <property type="project" value="UniProtKB-UniRule"/>
</dbReference>
<feature type="transmembrane region" description="Helical" evidence="10">
    <location>
        <begin position="387"/>
        <end position="406"/>
    </location>
</feature>
<dbReference type="PANTHER" id="PTHR47019:SF1">
    <property type="entry name" value="LIPID II FLIPPASE MURJ"/>
    <property type="match status" value="1"/>
</dbReference>
<dbReference type="UniPathway" id="UPA00219"/>
<dbReference type="PRINTS" id="PR01806">
    <property type="entry name" value="VIRFACTRMVIN"/>
</dbReference>
<comment type="subcellular location">
    <subcellularLocation>
        <location evidence="1 10">Cell membrane</location>
        <topology evidence="1 10">Multi-pass membrane protein</topology>
    </subcellularLocation>
</comment>
<evidence type="ECO:0000256" key="6">
    <source>
        <dbReference type="ARBA" id="ARBA00022989"/>
    </source>
</evidence>
<feature type="transmembrane region" description="Helical" evidence="10">
    <location>
        <begin position="412"/>
        <end position="431"/>
    </location>
</feature>
<feature type="transmembrane region" description="Helical" evidence="10">
    <location>
        <begin position="92"/>
        <end position="114"/>
    </location>
</feature>
<accession>M5PT94</accession>
<dbReference type="OrthoDB" id="9786339at2"/>
<dbReference type="InterPro" id="IPR051050">
    <property type="entry name" value="Lipid_II_flippase_MurJ/MviN"/>
</dbReference>
<protein>
    <recommendedName>
        <fullName evidence="10">Probable lipid II flippase MurJ</fullName>
    </recommendedName>
</protein>
<feature type="transmembrane region" description="Helical" evidence="10">
    <location>
        <begin position="30"/>
        <end position="48"/>
    </location>
</feature>
<gene>
    <name evidence="10" type="primary">murJ</name>
    <name evidence="12" type="ORF">PCS_02108</name>
</gene>
<keyword evidence="7 10" id="KW-0472">Membrane</keyword>
<dbReference type="PANTHER" id="PTHR47019">
    <property type="entry name" value="LIPID II FLIPPASE MURJ"/>
    <property type="match status" value="1"/>
</dbReference>
<keyword evidence="2 10" id="KW-1003">Cell membrane</keyword>
<evidence type="ECO:0000256" key="2">
    <source>
        <dbReference type="ARBA" id="ARBA00022475"/>
    </source>
</evidence>
<comment type="caution">
    <text evidence="12">The sequence shown here is derived from an EMBL/GenBank/DDBJ whole genome shotgun (WGS) entry which is preliminary data.</text>
</comment>
<feature type="transmembrane region" description="Helical" evidence="10">
    <location>
        <begin position="278"/>
        <end position="299"/>
    </location>
</feature>
<dbReference type="NCBIfam" id="TIGR01695">
    <property type="entry name" value="murJ_mviN"/>
    <property type="match status" value="1"/>
</dbReference>
<dbReference type="AlphaFoldDB" id="M5PT94"/>
<evidence type="ECO:0000256" key="9">
    <source>
        <dbReference type="ARBA" id="ARBA00061532"/>
    </source>
</evidence>
<keyword evidence="10 11" id="KW-0813">Transport</keyword>
<keyword evidence="5 10" id="KW-0573">Peptidoglycan synthesis</keyword>
<evidence type="ECO:0000256" key="8">
    <source>
        <dbReference type="ARBA" id="ARBA00060041"/>
    </source>
</evidence>
<feature type="transmembrane region" description="Helical" evidence="10">
    <location>
        <begin position="54"/>
        <end position="72"/>
    </location>
</feature>
<evidence type="ECO:0000256" key="1">
    <source>
        <dbReference type="ARBA" id="ARBA00004651"/>
    </source>
</evidence>
<dbReference type="GO" id="GO:0071555">
    <property type="term" value="P:cell wall organization"/>
    <property type="evidence" value="ECO:0007669"/>
    <property type="project" value="UniProtKB-UniRule"/>
</dbReference>
<sequence>MSHSKSIARNAATVGGATLLSRIAGFVRDMVVAFALGAGPISDAFFVAFRVPNLLRRLFGEGALTMAFIPIFARARQEQGQERAFEMARSAFVWQALILAVLTGLAVALARPLTLLIAPGFSDDPAQFELTVRLVRICFPYVLFISAVALAMGVLNSLGHFLSPALSPVLLNLVLIAAALTGYYTGGQVAIWLAWGVFAAGVAQLLFQIPFLRSRGFRIIGPMRLRDAYVSRVGRLMLPTVFGAAVYQVNIILSTMLASFLPSGSVTYLYYADRLVEFPLGVFGFALSTAAMPSLSALMAKGEMAEYRRTVDMTLALTLFISIPSAVGLVALSEPVIDLLFGRGAFTPADVSATSMALMAFCLGLPATSIARPLVSAFYAMEDTRTPVAIAALCVAVNIGVGFSLMRPLGHLGLALGVSSASWANALLLSWAFRRRMGRAPKVFRRMAAFGAVAGVMGAAAWWTASWGKWSLSLIPLWALVYIGLSYVAGFPEAKLLGGALTGRLLRKRR</sequence>
<dbReference type="CDD" id="cd13123">
    <property type="entry name" value="MATE_MurJ_like"/>
    <property type="match status" value="1"/>
</dbReference>
<feature type="transmembrane region" description="Helical" evidence="10">
    <location>
        <begin position="477"/>
        <end position="501"/>
    </location>
</feature>
<feature type="transmembrane region" description="Helical" evidence="10">
    <location>
        <begin position="353"/>
        <end position="375"/>
    </location>
</feature>
<dbReference type="PIRSF" id="PIRSF002869">
    <property type="entry name" value="MviN"/>
    <property type="match status" value="1"/>
</dbReference>
<name>M5PT94_DESAF</name>
<evidence type="ECO:0000256" key="11">
    <source>
        <dbReference type="PIRNR" id="PIRNR002869"/>
    </source>
</evidence>
<feature type="transmembrane region" description="Helical" evidence="10">
    <location>
        <begin position="443"/>
        <end position="465"/>
    </location>
</feature>
<comment type="similarity">
    <text evidence="9 10 11">Belongs to the MurJ/MviN family.</text>
</comment>
<feature type="transmembrane region" description="Helical" evidence="10">
    <location>
        <begin position="233"/>
        <end position="258"/>
    </location>
</feature>
<feature type="transmembrane region" description="Helical" evidence="10">
    <location>
        <begin position="134"/>
        <end position="158"/>
    </location>
</feature>
<reference evidence="12 13" key="1">
    <citation type="journal article" date="2013" name="Genome Announc.">
        <title>Draft Genome Sequence for Desulfovibrio africanus Strain PCS.</title>
        <authorList>
            <person name="Brown S.D."/>
            <person name="Utturkar S.M."/>
            <person name="Arkin A.P."/>
            <person name="Deutschbauer A.M."/>
            <person name="Elias D.A."/>
            <person name="Hazen T.C."/>
            <person name="Chakraborty R."/>
        </authorList>
    </citation>
    <scope>NUCLEOTIDE SEQUENCE [LARGE SCALE GENOMIC DNA]</scope>
    <source>
        <strain evidence="12 13">PCS</strain>
    </source>
</reference>
<evidence type="ECO:0000256" key="4">
    <source>
        <dbReference type="ARBA" id="ARBA00022960"/>
    </source>
</evidence>
<dbReference type="RefSeq" id="WP_005986938.1">
    <property type="nucleotide sequence ID" value="NZ_AOSV01000020.1"/>
</dbReference>
<dbReference type="EMBL" id="AOSV01000020">
    <property type="protein sequence ID" value="EMG37270.1"/>
    <property type="molecule type" value="Genomic_DNA"/>
</dbReference>
<dbReference type="GO" id="GO:0034204">
    <property type="term" value="P:lipid translocation"/>
    <property type="evidence" value="ECO:0007669"/>
    <property type="project" value="TreeGrafter"/>
</dbReference>
<organism evidence="12 13">
    <name type="scientific">Desulfocurvibacter africanus PCS</name>
    <dbReference type="NCBI Taxonomy" id="1262666"/>
    <lineage>
        <taxon>Bacteria</taxon>
        <taxon>Pseudomonadati</taxon>
        <taxon>Thermodesulfobacteriota</taxon>
        <taxon>Desulfovibrionia</taxon>
        <taxon>Desulfovibrionales</taxon>
        <taxon>Desulfovibrionaceae</taxon>
        <taxon>Desulfocurvibacter</taxon>
    </lineage>
</organism>